<dbReference type="Pfam" id="PF00561">
    <property type="entry name" value="Abhydrolase_1"/>
    <property type="match status" value="1"/>
</dbReference>
<gene>
    <name evidence="21" type="ORF">SAMN04488120_10345</name>
</gene>
<evidence type="ECO:0000256" key="15">
    <source>
        <dbReference type="ARBA" id="ARBA00049778"/>
    </source>
</evidence>
<evidence type="ECO:0000256" key="5">
    <source>
        <dbReference type="ARBA" id="ARBA00022827"/>
    </source>
</evidence>
<dbReference type="OrthoDB" id="9787779at2"/>
<dbReference type="EC" id="1.1.3.6" evidence="13"/>
<evidence type="ECO:0000256" key="13">
    <source>
        <dbReference type="ARBA" id="ARBA00049723"/>
    </source>
</evidence>
<dbReference type="GO" id="GO:0050660">
    <property type="term" value="F:flavin adenine dinucleotide binding"/>
    <property type="evidence" value="ECO:0007669"/>
    <property type="project" value="InterPro"/>
</dbReference>
<dbReference type="Gene3D" id="3.60.21.70">
    <property type="entry name" value="PhoD-like phosphatase"/>
    <property type="match status" value="1"/>
</dbReference>
<dbReference type="InterPro" id="IPR029052">
    <property type="entry name" value="Metallo-depent_PP-like"/>
</dbReference>
<evidence type="ECO:0000256" key="11">
    <source>
        <dbReference type="ARBA" id="ARBA00038856"/>
    </source>
</evidence>
<keyword evidence="6" id="KW-0560">Oxidoreductase</keyword>
<sequence length="1891" mass="206788">MTADGRTVADEAGGGRCERHLSADVVELFADGSKWQERPDAVQPAFDVIIVGSGYGGAIAAAGFAGCLETSAQGAPRPIRVCVLERGREYLPGAFPSRMSELPRHLRGQFFGRRVDGEGLFDVRIGPDVSVVVANGLGGGSLINAGVMETPDDAVLDRFWPAQTPGLPPRAHYFREARRRLGASRPDPDDPSRDRDNTILDHAGHRARRLDKFEVLRRLAPDRAFRPAALTIALREGHTTSAGVRLAPCTLCGDCATGCNQNAKESLDTNLLVTARQRGAVIYCGATVLRLQRSEREPSLWCLQVAHTDPHLRAREGPPRWIAARKVVLAAGALGSTEILLRSQCAEAGPALSLQLGRRFSTNGDLLLFGHDYRAADGGGIANAMADENRRPGERHIGPTITGVIDPRMTDAALRPSQPMLIEEMAVPGALRRFAEEMVTTAAALYALERRDGSQHAQGHPPDDPCAVDPQRMLRTSVFAAMGDDGAAGELRLCIDAASDRDGQIDVVWPDLRRHPLFDAQTDYLCKRAAVFGGLTIPNPMWRFVPEKVEAMTGIGRGPQLTVHPLGGCAIGADVTQGVVDRYGRVYDARAPGAVHDGLVVLDGSIVPCALGANPALTIAALALQAVDYLRAEWGLQAPPAQTVAPLERPLLRTRAEIDADIDAQAAKPVARASVSERLAGVVALRDASGRVRDCWVELTLNYAPFAPSALFRPDCEGRLRDAVLEVPVSADPSPPGRLRIFLLDEWRRIRDLPEDETRRRLEDAAARSWALDGRLTVFEREASRPLQRSARAFFAWVLNRGLRDADQALRRDGWRVLLGAGPLLRDAWRLASQAGAVRTFRYALTIGRALPDAPPPEGDAPQRFDPPAHFSGLPLAGCKRITYARPSNPWRQLQELTLSRVGDALVPGRPAVLALDQQYLAARAQALLRLESQRDHFEALVDLAGLALTLLRGLLPIHLWNTRKPDAPGPRVPVRLPGPLPGLPAPEIHTVAVDHCDGAAVIARLTRYRGPQPRPALPPVLMIHGYSASGTTFAHPALRPGLARALALAGRDVWVADLRSSCGMPGATRPWTFERIALSDIPALVDHVCRVTGCAQLDVIAHCMGAAMLSMAVLSADLPAHGSGVLSARDGDFVDRFRSARQALPGRIRRLVLSQVGPAVVLSQRNIFRAFVMSFAEQLFGPFTYSFRPEPDQGMALDLLDRLLASVPYDDEELRAEQPWQFWRKTGYVGTRHRMDALYGCTFKLANLDSAVLEHIDDFFGPLSMDTLAQVIHLARLRRLANRIGRNRFVSPQRLAALWRFPTMSIHGEDNGLADIATLAHMARLMQQAGCDFTPVPVPGYGHQDCLIGKHLDPLFERIRAFLDEPPRGRGARPVSEPALLAQAPWMGPMLLPDPAGGAYVLGAGADPGRGFPLAFVLVAVERTQAGFRRRAGWPVQRRYLDTTPVGDWLTEPLPAWADDFAVTHLAALFVYAGTAQADVPDADAVDAAVDRALAGMDAMADALPPGIVDLGWRQADGAALRLALGSCQYPAGIFDDVPAYAAWQRLVTRCADPRRRPHALILTGDQVYVDATAGLLDPSQRDERYRKPYEHWLHQRHVRDALRRLPVYTMLDDHEIDNDWAPLPQTAPAALRARNAEYRRFGVEAFQRYQRARATTPLWFETRLHEVEVFFADTRSERGCRDSRTAALAPIMDPAQHAALLDWIDRGAQHDRPKLLVAPAAMLPRHRYALCATGGPGTAAAAVQSDGWDGWPASWQAVLARIADSGICGLVLLSGDEHLGLWVQARVQRMQHDIVDRDVRFESVHTAGLYTPYRFANAQRSDFVLADDFAFASADGRYRYRCTLHTRVFEGAGFTFLELARSAGSSWKLRVEYDDGSDAPQRCGEAELS</sequence>
<evidence type="ECO:0000259" key="20">
    <source>
        <dbReference type="Pfam" id="PF09423"/>
    </source>
</evidence>
<dbReference type="EMBL" id="FOOC01000003">
    <property type="protein sequence ID" value="SFF37474.1"/>
    <property type="molecule type" value="Genomic_DNA"/>
</dbReference>
<keyword evidence="4" id="KW-0285">Flavoprotein</keyword>
<protein>
    <recommendedName>
        <fullName evidence="14">Cholesterol oxidase</fullName>
        <ecNumber evidence="13">1.1.3.6</ecNumber>
        <ecNumber evidence="11">5.3.3.1</ecNumber>
    </recommendedName>
    <alternativeName>
        <fullName evidence="15">Cholesterol isomerase</fullName>
    </alternativeName>
</protein>
<keyword evidence="3" id="KW-0153">Cholesterol metabolism</keyword>
<keyword evidence="10" id="KW-0413">Isomerase</keyword>
<comment type="cofactor">
    <cofactor evidence="1">
        <name>FAD</name>
        <dbReference type="ChEBI" id="CHEBI:57692"/>
    </cofactor>
</comment>
<feature type="domain" description="AB hydrolase-1" evidence="17">
    <location>
        <begin position="1019"/>
        <end position="1326"/>
    </location>
</feature>
<evidence type="ECO:0000313" key="22">
    <source>
        <dbReference type="Proteomes" id="UP000199771"/>
    </source>
</evidence>
<accession>A0A1I2I5L9</accession>
<dbReference type="SUPFAM" id="SSF51905">
    <property type="entry name" value="FAD/NAD(P)-binding domain"/>
    <property type="match status" value="1"/>
</dbReference>
<dbReference type="GO" id="GO:0016995">
    <property type="term" value="F:cholesterol oxidase activity"/>
    <property type="evidence" value="ECO:0007669"/>
    <property type="project" value="UniProtKB-EC"/>
</dbReference>
<dbReference type="InterPro" id="IPR052542">
    <property type="entry name" value="Cholesterol_Oxidase"/>
</dbReference>
<comment type="pathway">
    <text evidence="12">Steroid metabolism; cholesterol degradation.</text>
</comment>
<dbReference type="InterPro" id="IPR000073">
    <property type="entry name" value="AB_hydrolase_1"/>
</dbReference>
<keyword evidence="22" id="KW-1185">Reference proteome</keyword>
<evidence type="ECO:0000256" key="12">
    <source>
        <dbReference type="ARBA" id="ARBA00049645"/>
    </source>
</evidence>
<dbReference type="InterPro" id="IPR036188">
    <property type="entry name" value="FAD/NAD-bd_sf"/>
</dbReference>
<evidence type="ECO:0000256" key="9">
    <source>
        <dbReference type="ARBA" id="ARBA00023221"/>
    </source>
</evidence>
<dbReference type="PANTHER" id="PTHR47470">
    <property type="entry name" value="CHOLESTEROL OXIDASE"/>
    <property type="match status" value="1"/>
</dbReference>
<dbReference type="InterPro" id="IPR018946">
    <property type="entry name" value="PhoD-like_MPP"/>
</dbReference>
<dbReference type="SUPFAM" id="SSF56300">
    <property type="entry name" value="Metallo-dependent phosphatases"/>
    <property type="match status" value="1"/>
</dbReference>
<feature type="domain" description="Glucose-methanol-choline oxidoreductase C-terminal" evidence="19">
    <location>
        <begin position="562"/>
        <end position="623"/>
    </location>
</feature>
<comment type="similarity">
    <text evidence="2">Belongs to the GMC oxidoreductase family.</text>
</comment>
<evidence type="ECO:0000313" key="21">
    <source>
        <dbReference type="EMBL" id="SFF37474.1"/>
    </source>
</evidence>
<evidence type="ECO:0000256" key="4">
    <source>
        <dbReference type="ARBA" id="ARBA00022630"/>
    </source>
</evidence>
<dbReference type="Proteomes" id="UP000199771">
    <property type="component" value="Unassembled WGS sequence"/>
</dbReference>
<evidence type="ECO:0000256" key="2">
    <source>
        <dbReference type="ARBA" id="ARBA00010790"/>
    </source>
</evidence>
<dbReference type="GO" id="GO:0004769">
    <property type="term" value="F:steroid Delta-isomerase activity"/>
    <property type="evidence" value="ECO:0007669"/>
    <property type="project" value="UniProtKB-EC"/>
</dbReference>
<dbReference type="GO" id="GO:0008203">
    <property type="term" value="P:cholesterol metabolic process"/>
    <property type="evidence" value="ECO:0007669"/>
    <property type="project" value="UniProtKB-KW"/>
</dbReference>
<evidence type="ECO:0000256" key="16">
    <source>
        <dbReference type="SAM" id="MobiDB-lite"/>
    </source>
</evidence>
<evidence type="ECO:0000256" key="7">
    <source>
        <dbReference type="ARBA" id="ARBA00023098"/>
    </source>
</evidence>
<evidence type="ECO:0000259" key="18">
    <source>
        <dbReference type="Pfam" id="PF00732"/>
    </source>
</evidence>
<evidence type="ECO:0000259" key="19">
    <source>
        <dbReference type="Pfam" id="PF05199"/>
    </source>
</evidence>
<organism evidence="21 22">
    <name type="scientific">Fontimonas thermophila</name>
    <dbReference type="NCBI Taxonomy" id="1076937"/>
    <lineage>
        <taxon>Bacteria</taxon>
        <taxon>Pseudomonadati</taxon>
        <taxon>Pseudomonadota</taxon>
        <taxon>Gammaproteobacteria</taxon>
        <taxon>Nevskiales</taxon>
        <taxon>Nevskiaceae</taxon>
        <taxon>Fontimonas</taxon>
    </lineage>
</organism>
<evidence type="ECO:0000256" key="14">
    <source>
        <dbReference type="ARBA" id="ARBA00049744"/>
    </source>
</evidence>
<keyword evidence="5" id="KW-0274">FAD</keyword>
<dbReference type="RefSeq" id="WP_091532019.1">
    <property type="nucleotide sequence ID" value="NZ_FOOC01000003.1"/>
</dbReference>
<evidence type="ECO:0000256" key="10">
    <source>
        <dbReference type="ARBA" id="ARBA00023235"/>
    </source>
</evidence>
<dbReference type="EC" id="5.3.3.1" evidence="11"/>
<dbReference type="Gene3D" id="3.50.50.60">
    <property type="entry name" value="FAD/NAD(P)-binding domain"/>
    <property type="match status" value="3"/>
</dbReference>
<feature type="domain" description="Glucose-methanol-choline oxidoreductase N-terminal" evidence="18">
    <location>
        <begin position="131"/>
        <end position="345"/>
    </location>
</feature>
<dbReference type="SUPFAM" id="SSF53474">
    <property type="entry name" value="alpha/beta-Hydrolases"/>
    <property type="match status" value="1"/>
</dbReference>
<feature type="compositionally biased region" description="Basic and acidic residues" evidence="16">
    <location>
        <begin position="186"/>
        <end position="201"/>
    </location>
</feature>
<name>A0A1I2I5L9_9GAMM</name>
<dbReference type="Pfam" id="PF00732">
    <property type="entry name" value="GMC_oxred_N"/>
    <property type="match status" value="1"/>
</dbReference>
<evidence type="ECO:0000256" key="8">
    <source>
        <dbReference type="ARBA" id="ARBA00023166"/>
    </source>
</evidence>
<evidence type="ECO:0000256" key="1">
    <source>
        <dbReference type="ARBA" id="ARBA00001974"/>
    </source>
</evidence>
<keyword evidence="7" id="KW-0443">Lipid metabolism</keyword>
<dbReference type="Pfam" id="PF09423">
    <property type="entry name" value="PhoD"/>
    <property type="match status" value="1"/>
</dbReference>
<evidence type="ECO:0000256" key="3">
    <source>
        <dbReference type="ARBA" id="ARBA00022548"/>
    </source>
</evidence>
<dbReference type="Gene3D" id="3.40.50.1820">
    <property type="entry name" value="alpha/beta hydrolase"/>
    <property type="match status" value="1"/>
</dbReference>
<dbReference type="InterPro" id="IPR000172">
    <property type="entry name" value="GMC_OxRdtase_N"/>
</dbReference>
<dbReference type="STRING" id="1076937.SAMN04488120_10345"/>
<reference evidence="21 22" key="1">
    <citation type="submission" date="2016-10" db="EMBL/GenBank/DDBJ databases">
        <authorList>
            <person name="de Groot N.N."/>
        </authorList>
    </citation>
    <scope>NUCLEOTIDE SEQUENCE [LARGE SCALE GENOMIC DNA]</scope>
    <source>
        <strain evidence="21 22">DSM 23609</strain>
    </source>
</reference>
<dbReference type="InterPro" id="IPR029058">
    <property type="entry name" value="AB_hydrolase_fold"/>
</dbReference>
<evidence type="ECO:0000256" key="6">
    <source>
        <dbReference type="ARBA" id="ARBA00023002"/>
    </source>
</evidence>
<dbReference type="InterPro" id="IPR038607">
    <property type="entry name" value="PhoD-like_sf"/>
</dbReference>
<keyword evidence="8" id="KW-1207">Sterol metabolism</keyword>
<feature type="region of interest" description="Disordered" evidence="16">
    <location>
        <begin position="180"/>
        <end position="201"/>
    </location>
</feature>
<evidence type="ECO:0000259" key="17">
    <source>
        <dbReference type="Pfam" id="PF00561"/>
    </source>
</evidence>
<proteinExistence type="inferred from homology"/>
<dbReference type="InterPro" id="IPR007867">
    <property type="entry name" value="GMC_OxRtase_C"/>
</dbReference>
<dbReference type="PANTHER" id="PTHR47470:SF1">
    <property type="entry name" value="FAD-DEPENDENT OXIDOREDUCTASE 2 FAD BINDING DOMAIN-CONTAINING PROTEIN"/>
    <property type="match status" value="1"/>
</dbReference>
<dbReference type="Pfam" id="PF05199">
    <property type="entry name" value="GMC_oxred_C"/>
    <property type="match status" value="1"/>
</dbReference>
<feature type="domain" description="PhoD-like phosphatase metallophosphatase" evidence="20">
    <location>
        <begin position="1540"/>
        <end position="1813"/>
    </location>
</feature>
<keyword evidence="9" id="KW-0753">Steroid metabolism</keyword>